<dbReference type="KEGG" id="mde:101888419"/>
<feature type="compositionally biased region" description="Low complexity" evidence="1">
    <location>
        <begin position="219"/>
        <end position="230"/>
    </location>
</feature>
<feature type="region of interest" description="Disordered" evidence="1">
    <location>
        <begin position="200"/>
        <end position="238"/>
    </location>
</feature>
<dbReference type="SUPFAM" id="SSF54695">
    <property type="entry name" value="POZ domain"/>
    <property type="match status" value="1"/>
</dbReference>
<dbReference type="OrthoDB" id="684045at2759"/>
<feature type="compositionally biased region" description="Low complexity" evidence="1">
    <location>
        <begin position="358"/>
        <end position="374"/>
    </location>
</feature>
<dbReference type="RefSeq" id="XP_011291807.1">
    <property type="nucleotide sequence ID" value="XM_011293505.2"/>
</dbReference>
<gene>
    <name evidence="3" type="primary">101888419</name>
    <name evidence="5" type="synonym">LOC101888419</name>
</gene>
<keyword evidence="4" id="KW-1185">Reference proteome</keyword>
<name>A0A1I8MEA4_MUSDO</name>
<sequence>MAAVEHTFHGTWEIVSCTFEGKKEISGLEGIKFRLDDTSDITWYNDLVSPLPESKDCGSCCDSASVLFSCETFEINEQNPRLIFGAFAGHSIEFNTTTLCPSDTLILYCENWYAVECKRLKEGQAAGQEKEFSFGEALQESYFTDVIIKSSDGCEYHVHAAILRLNGFDCSMCVHHTSTISIPQAVCRTQDSLMPAKAKENASLPNSPNPIKISVTLPSTGNNQTSSTTSGDDHQKSLPRLNLSPIYLQPPTEYGVGSTTTGLKTQQQQHHHHHQLSSSFNCLSTTAKPLQNGSSQNLLNIEGGGGMRRFPPTSHSDSHLESHKLQPQAKNIFNFCQDLMLQQTVEVCSSGGCNTRRPPLSPFRARSPSPFPSSMDTPPSSPLTPVAVLYDLPAFLLTPILHWLYTESLMPDMSEDVCEKLINFAEAQPSLMKLAEPAKKYLKMIKLKKFVVNIIMDLHSILNRVIQTINPVTISHEPALLYATFKDSLRECSIGCAKILQFCNIFIKDAADIARYQKNEIIKYVRTRIPIFMSQLHQLLRNILNVFLSLTPDEKDELANYLVPEIEKTLLILTSVIEEIKNSLEKMCKDLKCSHLDLSMKYATDDAVAMQIQNNTFITANNPMDDASTVTTLFSQPPLSPRPRRGPPIGLTLYDNPTDKQRLMSAENDLKFVLYMYEVRKMRDIYGRISAALEIIRDKKTTYCEMDFLSKRSTINQNLEQLIVDIPTYILIMENLSDRLEEKLGWKEFKFCFKLATSQINGVIVKIFDHKSALKDAMSQICKLVQKQEFTHTLIELGLLEPSNILESELKTLQSEDTFELTLDPLVMERTHDYDYNSVKLNLIRHLCEPPIAASSNLSKNALRLLHSAQLSDMEFEVHMYAPQQQDSQAPGLNGINKSEIDIQLMASHKSSIQVHTFRAHRVIVAARCEWFKKALMSGMQESLTRKIIVTDCSPVIFRRLLLYLYGAPIDKTVGPEHICELMLLADKYSIDDLKELCENTLNSQIDEHSVLCLLGIADHYMATALKSKCLSFLSQNSHLTKAAMFKELSRPLQLEVMDLIHWYGRVSEPWSDTGGFKPRSTSRHSLKSPSKPRSRSRKSSPSFM</sequence>
<dbReference type="Proteomes" id="UP001652621">
    <property type="component" value="Unplaced"/>
</dbReference>
<dbReference type="SMART" id="SM00225">
    <property type="entry name" value="BTB"/>
    <property type="match status" value="1"/>
</dbReference>
<dbReference type="CDD" id="cd18186">
    <property type="entry name" value="BTB_POZ_ZBTB_KLHL-like"/>
    <property type="match status" value="1"/>
</dbReference>
<dbReference type="PANTHER" id="PTHR24413">
    <property type="entry name" value="SPECKLE-TYPE POZ PROTEIN"/>
    <property type="match status" value="1"/>
</dbReference>
<feature type="region of interest" description="Disordered" evidence="1">
    <location>
        <begin position="254"/>
        <end position="274"/>
    </location>
</feature>
<dbReference type="PROSITE" id="PS50097">
    <property type="entry name" value="BTB"/>
    <property type="match status" value="1"/>
</dbReference>
<organism evidence="3">
    <name type="scientific">Musca domestica</name>
    <name type="common">House fly</name>
    <dbReference type="NCBI Taxonomy" id="7370"/>
    <lineage>
        <taxon>Eukaryota</taxon>
        <taxon>Metazoa</taxon>
        <taxon>Ecdysozoa</taxon>
        <taxon>Arthropoda</taxon>
        <taxon>Hexapoda</taxon>
        <taxon>Insecta</taxon>
        <taxon>Pterygota</taxon>
        <taxon>Neoptera</taxon>
        <taxon>Endopterygota</taxon>
        <taxon>Diptera</taxon>
        <taxon>Brachycera</taxon>
        <taxon>Muscomorpha</taxon>
        <taxon>Muscoidea</taxon>
        <taxon>Muscidae</taxon>
        <taxon>Musca</taxon>
    </lineage>
</organism>
<protein>
    <submittedName>
        <fullName evidence="5">Uncharacterized protein LOC101888419</fullName>
    </submittedName>
</protein>
<dbReference type="InterPro" id="IPR011333">
    <property type="entry name" value="SKP1/BTB/POZ_sf"/>
</dbReference>
<reference evidence="5" key="2">
    <citation type="submission" date="2025-04" db="UniProtKB">
        <authorList>
            <consortium name="RefSeq"/>
        </authorList>
    </citation>
    <scope>IDENTIFICATION</scope>
    <source>
        <strain evidence="5">Aabys</strain>
    </source>
</reference>
<dbReference type="Gene3D" id="3.30.710.10">
    <property type="entry name" value="Potassium Channel Kv1.1, Chain A"/>
    <property type="match status" value="1"/>
</dbReference>
<evidence type="ECO:0000313" key="3">
    <source>
        <dbReference type="EnsemblMetazoa" id="MDOA004011-PB"/>
    </source>
</evidence>
<dbReference type="Pfam" id="PF00651">
    <property type="entry name" value="BTB"/>
    <property type="match status" value="1"/>
</dbReference>
<evidence type="ECO:0000259" key="2">
    <source>
        <dbReference type="PROSITE" id="PS50097"/>
    </source>
</evidence>
<dbReference type="eggNOG" id="KOG1987">
    <property type="taxonomic scope" value="Eukaryota"/>
</dbReference>
<accession>A0A1I8MEA4</accession>
<dbReference type="VEuPathDB" id="VectorBase:MDOMA2_002716"/>
<dbReference type="EnsemblMetazoa" id="MDOA004011-RB">
    <property type="protein sequence ID" value="MDOA004011-PB"/>
    <property type="gene ID" value="MDOA004011"/>
</dbReference>
<dbReference type="STRING" id="7370.A0A1I8MEA4"/>
<reference evidence="3" key="1">
    <citation type="submission" date="2020-05" db="UniProtKB">
        <authorList>
            <consortium name="EnsemblMetazoa"/>
        </authorList>
    </citation>
    <scope>IDENTIFICATION</scope>
    <source>
        <strain evidence="3">Aabys</strain>
    </source>
</reference>
<evidence type="ECO:0000313" key="5">
    <source>
        <dbReference type="RefSeq" id="XP_011291807.1"/>
    </source>
</evidence>
<feature type="region of interest" description="Disordered" evidence="1">
    <location>
        <begin position="358"/>
        <end position="378"/>
    </location>
</feature>
<feature type="region of interest" description="Disordered" evidence="1">
    <location>
        <begin position="1071"/>
        <end position="1105"/>
    </location>
</feature>
<feature type="domain" description="BTB" evidence="2">
    <location>
        <begin position="901"/>
        <end position="974"/>
    </location>
</feature>
<proteinExistence type="predicted"/>
<dbReference type="GeneID" id="101888419"/>
<dbReference type="InterPro" id="IPR000210">
    <property type="entry name" value="BTB/POZ_dom"/>
</dbReference>
<dbReference type="VEuPathDB" id="VectorBase:MDOA004011"/>
<dbReference type="AlphaFoldDB" id="A0A1I8MEA4"/>
<evidence type="ECO:0000313" key="4">
    <source>
        <dbReference type="Proteomes" id="UP001652621"/>
    </source>
</evidence>
<feature type="compositionally biased region" description="Basic residues" evidence="1">
    <location>
        <begin position="1081"/>
        <end position="1099"/>
    </location>
</feature>
<evidence type="ECO:0000256" key="1">
    <source>
        <dbReference type="SAM" id="MobiDB-lite"/>
    </source>
</evidence>